<name>A0A1H3F372_9FIRM</name>
<dbReference type="AlphaFoldDB" id="A0A1H3F372"/>
<proteinExistence type="predicted"/>
<accession>A0A1H3F372</accession>
<gene>
    <name evidence="1" type="ORF">SAMN02910414_00122</name>
</gene>
<dbReference type="EMBL" id="FNPG01000004">
    <property type="protein sequence ID" value="SDX85473.1"/>
    <property type="molecule type" value="Genomic_DNA"/>
</dbReference>
<sequence>MEKITRKEVFFGYDDRESCEDSITIEFPNVYLRKSSWCEYEENKHMDEYEVNMQTEDEHFKGLPSWMEIVDYPGLEPYIDEPDCLPNFTFSYEGDVVTLREFMKKYVFGGLISEADQEDPSYWED</sequence>
<dbReference type="Proteomes" id="UP000183918">
    <property type="component" value="Unassembled WGS sequence"/>
</dbReference>
<dbReference type="OrthoDB" id="2050146at2"/>
<organism evidence="1 2">
    <name type="scientific">Lachnobacterium bovis DSM 14045</name>
    <dbReference type="NCBI Taxonomy" id="1122142"/>
    <lineage>
        <taxon>Bacteria</taxon>
        <taxon>Bacillati</taxon>
        <taxon>Bacillota</taxon>
        <taxon>Clostridia</taxon>
        <taxon>Lachnospirales</taxon>
        <taxon>Lachnospiraceae</taxon>
        <taxon>Lachnobacterium</taxon>
    </lineage>
</organism>
<dbReference type="RefSeq" id="WP_074715019.1">
    <property type="nucleotide sequence ID" value="NZ_FNPG01000004.1"/>
</dbReference>
<protein>
    <submittedName>
        <fullName evidence="1">Uncharacterized protein</fullName>
    </submittedName>
</protein>
<evidence type="ECO:0000313" key="2">
    <source>
        <dbReference type="Proteomes" id="UP000183918"/>
    </source>
</evidence>
<reference evidence="1 2" key="1">
    <citation type="submission" date="2016-10" db="EMBL/GenBank/DDBJ databases">
        <authorList>
            <person name="de Groot N.N."/>
        </authorList>
    </citation>
    <scope>NUCLEOTIDE SEQUENCE [LARGE SCALE GENOMIC DNA]</scope>
    <source>
        <strain evidence="1 2">DSM 14045</strain>
    </source>
</reference>
<keyword evidence="2" id="KW-1185">Reference proteome</keyword>
<evidence type="ECO:0000313" key="1">
    <source>
        <dbReference type="EMBL" id="SDX85473.1"/>
    </source>
</evidence>